<accession>A0A1S8X962</accession>
<sequence>MASNISQEHDPILHPAPGISRPMSQLTEEEQVKIATRMGLISTLPLFTFTEDKREKLTE</sequence>
<gene>
    <name evidence="2" type="ORF">X801_00814</name>
</gene>
<dbReference type="EMBL" id="KV891573">
    <property type="protein sequence ID" value="OON23285.1"/>
    <property type="molecule type" value="Genomic_DNA"/>
</dbReference>
<protein>
    <submittedName>
        <fullName evidence="2">Uncharacterized protein</fullName>
    </submittedName>
</protein>
<evidence type="ECO:0000313" key="2">
    <source>
        <dbReference type="EMBL" id="OON23285.1"/>
    </source>
</evidence>
<evidence type="ECO:0000313" key="3">
    <source>
        <dbReference type="Proteomes" id="UP000243686"/>
    </source>
</evidence>
<reference evidence="2 3" key="1">
    <citation type="submission" date="2015-03" db="EMBL/GenBank/DDBJ databases">
        <title>Draft genome of the nematode, Opisthorchis viverrini.</title>
        <authorList>
            <person name="Mitreva M."/>
        </authorList>
    </citation>
    <scope>NUCLEOTIDE SEQUENCE [LARGE SCALE GENOMIC DNA]</scope>
    <source>
        <strain evidence="2">Khon Kaen</strain>
    </source>
</reference>
<organism evidence="2 3">
    <name type="scientific">Opisthorchis viverrini</name>
    <name type="common">Southeast Asian liver fluke</name>
    <dbReference type="NCBI Taxonomy" id="6198"/>
    <lineage>
        <taxon>Eukaryota</taxon>
        <taxon>Metazoa</taxon>
        <taxon>Spiralia</taxon>
        <taxon>Lophotrochozoa</taxon>
        <taxon>Platyhelminthes</taxon>
        <taxon>Trematoda</taxon>
        <taxon>Digenea</taxon>
        <taxon>Opisthorchiida</taxon>
        <taxon>Opisthorchiata</taxon>
        <taxon>Opisthorchiidae</taxon>
        <taxon>Opisthorchis</taxon>
    </lineage>
</organism>
<name>A0A1S8X962_OPIVI</name>
<keyword evidence="3" id="KW-1185">Reference proteome</keyword>
<proteinExistence type="predicted"/>
<feature type="region of interest" description="Disordered" evidence="1">
    <location>
        <begin position="1"/>
        <end position="24"/>
    </location>
</feature>
<evidence type="ECO:0000256" key="1">
    <source>
        <dbReference type="SAM" id="MobiDB-lite"/>
    </source>
</evidence>
<dbReference type="Proteomes" id="UP000243686">
    <property type="component" value="Unassembled WGS sequence"/>
</dbReference>
<dbReference type="AlphaFoldDB" id="A0A1S8X962"/>